<gene>
    <name evidence="1" type="ORF">COT88_01630</name>
</gene>
<protein>
    <recommendedName>
        <fullName evidence="3">PD-(D/E)XK endonuclease-like domain-containing protein</fullName>
    </recommendedName>
</protein>
<dbReference type="Proteomes" id="UP000230776">
    <property type="component" value="Unassembled WGS sequence"/>
</dbReference>
<sequence>MWNNLSSDKFREKNGYDINGVWYPRVTSILNIKAKPALYRYYAELNNFEEAEEIKNRSADEGTRVHEACEAILTGQSPTFGDDIRPSIEAFQRFLEERKIEVDPEWVERRVVNYKDRYAGTSDALALIDGKFGVMDIKTSQGIYRDYNLQTGAYYPPLQEEYKTLQTRWILRIDQNERCLICGARRRTKGGREKVRAPYPSNGFDYKNCDHEWSDVEGIVQLREFPHWREDYEAFLGAKKLWEWEHSSILKKLGYSD</sequence>
<accession>A0A2H0VHE1</accession>
<dbReference type="AlphaFoldDB" id="A0A2H0VHE1"/>
<dbReference type="EMBL" id="PFAG01000014">
    <property type="protein sequence ID" value="PIR98506.1"/>
    <property type="molecule type" value="Genomic_DNA"/>
</dbReference>
<dbReference type="InterPro" id="IPR011604">
    <property type="entry name" value="PDDEXK-like_dom_sf"/>
</dbReference>
<dbReference type="Gene3D" id="3.90.320.10">
    <property type="match status" value="1"/>
</dbReference>
<organism evidence="1 2">
    <name type="scientific">Candidatus Colwellbacteria bacterium CG10_big_fil_rev_8_21_14_0_10_41_28</name>
    <dbReference type="NCBI Taxonomy" id="1974539"/>
    <lineage>
        <taxon>Bacteria</taxon>
        <taxon>Candidatus Colwelliibacteriota</taxon>
    </lineage>
</organism>
<evidence type="ECO:0000313" key="2">
    <source>
        <dbReference type="Proteomes" id="UP000230776"/>
    </source>
</evidence>
<name>A0A2H0VHE1_9BACT</name>
<reference evidence="2" key="1">
    <citation type="submission" date="2017-09" db="EMBL/GenBank/DDBJ databases">
        <title>Depth-based differentiation of microbial function through sediment-hosted aquifers and enrichment of novel symbionts in the deep terrestrial subsurface.</title>
        <authorList>
            <person name="Probst A.J."/>
            <person name="Ladd B."/>
            <person name="Jarett J.K."/>
            <person name="Geller-Mcgrath D.E."/>
            <person name="Sieber C.M.K."/>
            <person name="Emerson J.B."/>
            <person name="Anantharaman K."/>
            <person name="Thomas B.C."/>
            <person name="Malmstrom R."/>
            <person name="Stieglmeier M."/>
            <person name="Klingl A."/>
            <person name="Woyke T."/>
            <person name="Ryan C.M."/>
            <person name="Banfield J.F."/>
        </authorList>
    </citation>
    <scope>NUCLEOTIDE SEQUENCE [LARGE SCALE GENOMIC DNA]</scope>
</reference>
<evidence type="ECO:0000313" key="1">
    <source>
        <dbReference type="EMBL" id="PIR98506.1"/>
    </source>
</evidence>
<comment type="caution">
    <text evidence="1">The sequence shown here is derived from an EMBL/GenBank/DDBJ whole genome shotgun (WGS) entry which is preliminary data.</text>
</comment>
<evidence type="ECO:0008006" key="3">
    <source>
        <dbReference type="Google" id="ProtNLM"/>
    </source>
</evidence>
<proteinExistence type="predicted"/>